<evidence type="ECO:0000313" key="2">
    <source>
        <dbReference type="Proteomes" id="UP000316855"/>
    </source>
</evidence>
<reference evidence="1 2" key="1">
    <citation type="submission" date="2019-02" db="EMBL/GenBank/DDBJ databases">
        <title>Deep-cultivation of Planctomycetes and their phenomic and genomic characterization uncovers novel biology.</title>
        <authorList>
            <person name="Wiegand S."/>
            <person name="Jogler M."/>
            <person name="Boedeker C."/>
            <person name="Pinto D."/>
            <person name="Vollmers J."/>
            <person name="Rivas-Marin E."/>
            <person name="Kohn T."/>
            <person name="Peeters S.H."/>
            <person name="Heuer A."/>
            <person name="Rast P."/>
            <person name="Oberbeckmann S."/>
            <person name="Bunk B."/>
            <person name="Jeske O."/>
            <person name="Meyerdierks A."/>
            <person name="Storesund J.E."/>
            <person name="Kallscheuer N."/>
            <person name="Luecker S."/>
            <person name="Lage O.M."/>
            <person name="Pohl T."/>
            <person name="Merkel B.J."/>
            <person name="Hornburger P."/>
            <person name="Mueller R.-W."/>
            <person name="Bruemmer F."/>
            <person name="Labrenz M."/>
            <person name="Spormann A.M."/>
            <person name="Op den Camp H."/>
            <person name="Overmann J."/>
            <person name="Amann R."/>
            <person name="Jetten M.S.M."/>
            <person name="Mascher T."/>
            <person name="Medema M.H."/>
            <person name="Devos D.P."/>
            <person name="Kaster A.-K."/>
            <person name="Ovreas L."/>
            <person name="Rohde M."/>
            <person name="Galperin M.Y."/>
            <person name="Jogler C."/>
        </authorList>
    </citation>
    <scope>NUCLEOTIDE SEQUENCE [LARGE SCALE GENOMIC DNA]</scope>
    <source>
        <strain evidence="1 2">Pan161</strain>
    </source>
</reference>
<accession>A0A517VH37</accession>
<keyword evidence="2" id="KW-1185">Reference proteome</keyword>
<proteinExistence type="predicted"/>
<protein>
    <submittedName>
        <fullName evidence="1">Uncharacterized protein</fullName>
    </submittedName>
</protein>
<organism evidence="1 2">
    <name type="scientific">Gimesia algae</name>
    <dbReference type="NCBI Taxonomy" id="2527971"/>
    <lineage>
        <taxon>Bacteria</taxon>
        <taxon>Pseudomonadati</taxon>
        <taxon>Planctomycetota</taxon>
        <taxon>Planctomycetia</taxon>
        <taxon>Planctomycetales</taxon>
        <taxon>Planctomycetaceae</taxon>
        <taxon>Gimesia</taxon>
    </lineage>
</organism>
<gene>
    <name evidence="1" type="ORF">Pan161_39950</name>
</gene>
<dbReference type="OrthoDB" id="289131at2"/>
<dbReference type="AlphaFoldDB" id="A0A517VH37"/>
<dbReference type="KEGG" id="gax:Pan161_39950"/>
<evidence type="ECO:0000313" key="1">
    <source>
        <dbReference type="EMBL" id="QDT92328.1"/>
    </source>
</evidence>
<name>A0A517VH37_9PLAN</name>
<sequence>MTTTPPKARKRLSSERRHQLLEAVKMLLGLHRHPSDIKRAISKEYQISPRSVERYITRARREMVESLTIPFEQLLAQSYQYYLYKLQYGNLSEREQIRCRERMDKLLGLGGTSQSRVRRWTHNLTPEKIQNMSDEELNATREVVLKDYYRSRGESYPRRTRDNT</sequence>
<dbReference type="EMBL" id="CP036343">
    <property type="protein sequence ID" value="QDT92328.1"/>
    <property type="molecule type" value="Genomic_DNA"/>
</dbReference>
<dbReference type="Proteomes" id="UP000316855">
    <property type="component" value="Chromosome"/>
</dbReference>
<dbReference type="RefSeq" id="WP_145229914.1">
    <property type="nucleotide sequence ID" value="NZ_CP036343.1"/>
</dbReference>